<dbReference type="Gene3D" id="3.10.10.10">
    <property type="entry name" value="HIV Type 1 Reverse Transcriptase, subunit A, domain 1"/>
    <property type="match status" value="1"/>
</dbReference>
<dbReference type="Gene3D" id="3.30.70.270">
    <property type="match status" value="2"/>
</dbReference>
<dbReference type="SUPFAM" id="SSF56672">
    <property type="entry name" value="DNA/RNA polymerases"/>
    <property type="match status" value="1"/>
</dbReference>
<dbReference type="Pfam" id="PF00078">
    <property type="entry name" value="RVT_1"/>
    <property type="match status" value="1"/>
</dbReference>
<dbReference type="InterPro" id="IPR041577">
    <property type="entry name" value="RT_RNaseH_2"/>
</dbReference>
<dbReference type="PANTHER" id="PTHR37984:SF5">
    <property type="entry name" value="PROTEIN NYNRIN-LIKE"/>
    <property type="match status" value="1"/>
</dbReference>
<dbReference type="Pfam" id="PF17919">
    <property type="entry name" value="RT_RNaseH_2"/>
    <property type="match status" value="1"/>
</dbReference>
<accession>A5CB99</accession>
<evidence type="ECO:0000259" key="3">
    <source>
        <dbReference type="Pfam" id="PF17919"/>
    </source>
</evidence>
<evidence type="ECO:0000313" key="4">
    <source>
        <dbReference type="EMBL" id="CAN59876.1"/>
    </source>
</evidence>
<dbReference type="EMBL" id="AM488856">
    <property type="protein sequence ID" value="CAN59876.1"/>
    <property type="molecule type" value="Genomic_DNA"/>
</dbReference>
<name>A5CB99_VITVI</name>
<evidence type="ECO:0000259" key="2">
    <source>
        <dbReference type="Pfam" id="PF00078"/>
    </source>
</evidence>
<dbReference type="InterPro" id="IPR043502">
    <property type="entry name" value="DNA/RNA_pol_sf"/>
</dbReference>
<dbReference type="GO" id="GO:0003824">
    <property type="term" value="F:catalytic activity"/>
    <property type="evidence" value="ECO:0007669"/>
    <property type="project" value="UniProtKB-KW"/>
</dbReference>
<feature type="domain" description="Reverse transcriptase/retrotransposon-derived protein RNase H-like" evidence="3">
    <location>
        <begin position="164"/>
        <end position="258"/>
    </location>
</feature>
<protein>
    <recommendedName>
        <fullName evidence="5">Retrovirus-related Pol polyprotein from transposon 17.6</fullName>
    </recommendedName>
</protein>
<feature type="domain" description="Reverse transcriptase" evidence="2">
    <location>
        <begin position="4"/>
        <end position="121"/>
    </location>
</feature>
<gene>
    <name evidence="4" type="ORF">VITISV_035145</name>
</gene>
<dbReference type="InterPro" id="IPR043128">
    <property type="entry name" value="Rev_trsase/Diguanyl_cyclase"/>
</dbReference>
<dbReference type="AlphaFoldDB" id="A5CB99"/>
<evidence type="ECO:0000256" key="1">
    <source>
        <dbReference type="ARBA" id="ARBA00023268"/>
    </source>
</evidence>
<proteinExistence type="predicted"/>
<evidence type="ECO:0008006" key="5">
    <source>
        <dbReference type="Google" id="ProtNLM"/>
    </source>
</evidence>
<dbReference type="FunFam" id="3.30.70.270:FF:000020">
    <property type="entry name" value="Transposon Tf2-6 polyprotein-like Protein"/>
    <property type="match status" value="1"/>
</dbReference>
<organism evidence="4">
    <name type="scientific">Vitis vinifera</name>
    <name type="common">Grape</name>
    <dbReference type="NCBI Taxonomy" id="29760"/>
    <lineage>
        <taxon>Eukaryota</taxon>
        <taxon>Viridiplantae</taxon>
        <taxon>Streptophyta</taxon>
        <taxon>Embryophyta</taxon>
        <taxon>Tracheophyta</taxon>
        <taxon>Spermatophyta</taxon>
        <taxon>Magnoliopsida</taxon>
        <taxon>eudicotyledons</taxon>
        <taxon>Gunneridae</taxon>
        <taxon>Pentapetalae</taxon>
        <taxon>rosids</taxon>
        <taxon>Vitales</taxon>
        <taxon>Vitaceae</taxon>
        <taxon>Viteae</taxon>
        <taxon>Vitis</taxon>
    </lineage>
</organism>
<keyword evidence="1" id="KW-0511">Multifunctional enzyme</keyword>
<dbReference type="CDD" id="cd01647">
    <property type="entry name" value="RT_LTR"/>
    <property type="match status" value="1"/>
</dbReference>
<dbReference type="PANTHER" id="PTHR37984">
    <property type="entry name" value="PROTEIN CBG26694"/>
    <property type="match status" value="1"/>
</dbReference>
<dbReference type="CDD" id="cd09274">
    <property type="entry name" value="RNase_HI_RT_Ty3"/>
    <property type="match status" value="1"/>
</dbReference>
<dbReference type="InterPro" id="IPR000477">
    <property type="entry name" value="RT_dom"/>
</dbReference>
<dbReference type="InterPro" id="IPR050951">
    <property type="entry name" value="Retrovirus_Pol_polyprotein"/>
</dbReference>
<sequence length="299" mass="34851">MFIDNQALNKATVKNKYPILLITDLFNQLSRARYFTKLDLRSGYYQVRIAEGDESKTTCVTRYGSYEFLVMPFGLINAPTTFCMLMNKIFHPYLDKFVVVYLNDIVIYSDTLKEHVEHLRKQGEIHPRMRSTNQVNYYRWFIKGYSARAAPLTDLLKKNKAWEWDERCQQAFEDLKKDVMEEPVLALPDHTKVFKVHTDASDFAIGGVLMQERHLIAFESRKLNDMERRYTVQEEEMTAIVHCLRTWRHYLLGSHFIVKTDNKSLMGHTFSSLMAETTKLPILAFGALPGNLSSKELKA</sequence>
<reference evidence="4" key="1">
    <citation type="journal article" date="2007" name="PLoS ONE">
        <title>The first genome sequence of an elite grapevine cultivar (Pinot noir Vitis vinifera L.): coping with a highly heterozygous genome.</title>
        <authorList>
            <person name="Velasco R."/>
            <person name="Zharkikh A."/>
            <person name="Troggio M."/>
            <person name="Cartwright D.A."/>
            <person name="Cestaro A."/>
            <person name="Pruss D."/>
            <person name="Pindo M."/>
            <person name="FitzGerald L.M."/>
            <person name="Vezzulli S."/>
            <person name="Reid J."/>
            <person name="Malacarne G."/>
            <person name="Iliev D."/>
            <person name="Coppola G."/>
            <person name="Wardell B."/>
            <person name="Micheletti D."/>
            <person name="Macalma T."/>
            <person name="Facci M."/>
            <person name="Mitchell J.T."/>
            <person name="Perazzolli M."/>
            <person name="Eldredge G."/>
            <person name="Gatto P."/>
            <person name="Oyzerski R."/>
            <person name="Moretto M."/>
            <person name="Gutin N."/>
            <person name="Stefanini M."/>
            <person name="Chen Y."/>
            <person name="Segala C."/>
            <person name="Davenport C."/>
            <person name="Dematte L."/>
            <person name="Mraz A."/>
            <person name="Battilana J."/>
            <person name="Stormo K."/>
            <person name="Costa F."/>
            <person name="Tao Q."/>
            <person name="Si-Ammour A."/>
            <person name="Harkins T."/>
            <person name="Lackey A."/>
            <person name="Perbost C."/>
            <person name="Taillon B."/>
            <person name="Stella A."/>
            <person name="Solovyev V."/>
            <person name="Fawcett J.A."/>
            <person name="Sterck L."/>
            <person name="Vandepoele K."/>
            <person name="Grando S.M."/>
            <person name="Toppo S."/>
            <person name="Moser C."/>
            <person name="Lanchbury J."/>
            <person name="Bogden R."/>
            <person name="Skolnick M."/>
            <person name="Sgaramella V."/>
            <person name="Bhatnagar S.K."/>
            <person name="Fontana P."/>
            <person name="Gutin A."/>
            <person name="Van de Peer Y."/>
            <person name="Salamini F."/>
            <person name="Viola R."/>
        </authorList>
    </citation>
    <scope>NUCLEOTIDE SEQUENCE</scope>
</reference>